<dbReference type="AlphaFoldDB" id="A0A2N7WLX4"/>
<dbReference type="RefSeq" id="WP_018442773.1">
    <property type="nucleotide sequence ID" value="NZ_KB890192.1"/>
</dbReference>
<reference evidence="14 15" key="1">
    <citation type="submission" date="2018-01" db="EMBL/GenBank/DDBJ databases">
        <title>Whole genome analyses suggest that Burkholderia sensu lato contains two further novel genera in the rhizoxinica-symbiotica group Mycetohabitans gen. nov., and Trinickia gen. nov.: implications for the evolution of diazotrophy and nodulation in the Burkholderiaceae.</title>
        <authorList>
            <person name="Estrada-de los Santos P."/>
            <person name="Palmer M."/>
            <person name="Chavez-Ramirez B."/>
            <person name="Beukes C."/>
            <person name="Steenkamp E.T."/>
            <person name="Hirsch A.M."/>
            <person name="Manyaka P."/>
            <person name="Maluk M."/>
            <person name="Lafos M."/>
            <person name="Crook M."/>
            <person name="Gross E."/>
            <person name="Simon M.F."/>
            <person name="Bueno dos Reis Junior F."/>
            <person name="Poole P.S."/>
            <person name="Venter S.N."/>
            <person name="James E.K."/>
        </authorList>
    </citation>
    <scope>NUCLEOTIDE SEQUENCE [LARGE SCALE GENOMIC DNA]</scope>
    <source>
        <strain evidence="14 15">JPY 581</strain>
    </source>
</reference>
<evidence type="ECO:0000256" key="7">
    <source>
        <dbReference type="ARBA" id="ARBA00026066"/>
    </source>
</evidence>
<evidence type="ECO:0000256" key="5">
    <source>
        <dbReference type="ARBA" id="ARBA00022679"/>
    </source>
</evidence>
<comment type="pathway">
    <text evidence="1">Cofactor biosynthesis; molybdopterin biosynthesis.</text>
</comment>
<proteinExistence type="inferred from homology"/>
<dbReference type="PANTHER" id="PTHR23404">
    <property type="entry name" value="MOLYBDOPTERIN SYNTHASE RELATED"/>
    <property type="match status" value="1"/>
</dbReference>
<dbReference type="EC" id="2.8.1.12" evidence="3"/>
<accession>A0A2N7WLX4</accession>
<evidence type="ECO:0000256" key="9">
    <source>
        <dbReference type="ARBA" id="ARBA00030407"/>
    </source>
</evidence>
<protein>
    <recommendedName>
        <fullName evidence="4">Molybdopterin synthase catalytic subunit</fullName>
        <ecNumber evidence="3">2.8.1.12</ecNumber>
    </recommendedName>
    <alternativeName>
        <fullName evidence="10">MPT synthase subunit 2</fullName>
    </alternativeName>
    <alternativeName>
        <fullName evidence="8">Molybdenum cofactor biosynthesis protein E</fullName>
    </alternativeName>
    <alternativeName>
        <fullName evidence="9">Molybdopterin-converting factor large subunit</fullName>
    </alternativeName>
    <alternativeName>
        <fullName evidence="11">Molybdopterin-converting factor subunit 2</fullName>
    </alternativeName>
</protein>
<sequence>MTVRVQTADFDLTAEVAALRAQNPKVGAVACFIGTVRDLNEGSEVAAMELEHYPGMTEKALEAIVDEARLRWPGSDVLIVHRVGKLYPLDQIVLAAATASHRHDAFAACEFVMDYLKTQAPFWKKETTEAGERWVDARASDDEALARWGLSAGNARPRQPSESSPSTSGEGVSEKGGAARN</sequence>
<dbReference type="CDD" id="cd00756">
    <property type="entry name" value="MoaE"/>
    <property type="match status" value="1"/>
</dbReference>
<dbReference type="NCBIfam" id="NF007959">
    <property type="entry name" value="PRK10678.1"/>
    <property type="match status" value="1"/>
</dbReference>
<dbReference type="SUPFAM" id="SSF54690">
    <property type="entry name" value="Molybdopterin synthase subunit MoaE"/>
    <property type="match status" value="1"/>
</dbReference>
<evidence type="ECO:0000256" key="6">
    <source>
        <dbReference type="ARBA" id="ARBA00023150"/>
    </source>
</evidence>
<keyword evidence="15" id="KW-1185">Reference proteome</keyword>
<evidence type="ECO:0000313" key="15">
    <source>
        <dbReference type="Proteomes" id="UP000235777"/>
    </source>
</evidence>
<name>A0A2N7WLX4_9BURK</name>
<dbReference type="InterPro" id="IPR036563">
    <property type="entry name" value="MoaE_sf"/>
</dbReference>
<feature type="region of interest" description="Disordered" evidence="13">
    <location>
        <begin position="147"/>
        <end position="181"/>
    </location>
</feature>
<dbReference type="EMBL" id="PNYC01000032">
    <property type="protein sequence ID" value="PMS30420.1"/>
    <property type="molecule type" value="Genomic_DNA"/>
</dbReference>
<dbReference type="FunFam" id="3.90.1170.40:FF:000001">
    <property type="entry name" value="Molybdopterin synthase catalytic subunit MoaE"/>
    <property type="match status" value="1"/>
</dbReference>
<evidence type="ECO:0000313" key="14">
    <source>
        <dbReference type="EMBL" id="PMS30420.1"/>
    </source>
</evidence>
<evidence type="ECO:0000256" key="11">
    <source>
        <dbReference type="ARBA" id="ARBA00032474"/>
    </source>
</evidence>
<evidence type="ECO:0000256" key="13">
    <source>
        <dbReference type="SAM" id="MobiDB-lite"/>
    </source>
</evidence>
<evidence type="ECO:0000256" key="4">
    <source>
        <dbReference type="ARBA" id="ARBA00013858"/>
    </source>
</evidence>
<comment type="subunit">
    <text evidence="7">Heterotetramer of 2 MoaD subunits and 2 MoaE subunits. Also stable as homodimer. The enzyme changes between these two forms during catalysis.</text>
</comment>
<comment type="caution">
    <text evidence="14">The sequence shown here is derived from an EMBL/GenBank/DDBJ whole genome shotgun (WGS) entry which is preliminary data.</text>
</comment>
<evidence type="ECO:0000256" key="3">
    <source>
        <dbReference type="ARBA" id="ARBA00011950"/>
    </source>
</evidence>
<evidence type="ECO:0000256" key="10">
    <source>
        <dbReference type="ARBA" id="ARBA00030781"/>
    </source>
</evidence>
<organism evidence="14 15">
    <name type="scientific">Trinickia symbiotica</name>
    <dbReference type="NCBI Taxonomy" id="863227"/>
    <lineage>
        <taxon>Bacteria</taxon>
        <taxon>Pseudomonadati</taxon>
        <taxon>Pseudomonadota</taxon>
        <taxon>Betaproteobacteria</taxon>
        <taxon>Burkholderiales</taxon>
        <taxon>Burkholderiaceae</taxon>
        <taxon>Trinickia</taxon>
    </lineage>
</organism>
<feature type="compositionally biased region" description="Low complexity" evidence="13">
    <location>
        <begin position="160"/>
        <end position="171"/>
    </location>
</feature>
<comment type="similarity">
    <text evidence="2">Belongs to the MoaE family.</text>
</comment>
<dbReference type="Pfam" id="PF02391">
    <property type="entry name" value="MoaE"/>
    <property type="match status" value="1"/>
</dbReference>
<keyword evidence="5" id="KW-0808">Transferase</keyword>
<evidence type="ECO:0000256" key="2">
    <source>
        <dbReference type="ARBA" id="ARBA00005426"/>
    </source>
</evidence>
<evidence type="ECO:0000256" key="8">
    <source>
        <dbReference type="ARBA" id="ARBA00029745"/>
    </source>
</evidence>
<evidence type="ECO:0000256" key="1">
    <source>
        <dbReference type="ARBA" id="ARBA00005046"/>
    </source>
</evidence>
<dbReference type="Proteomes" id="UP000235777">
    <property type="component" value="Unassembled WGS sequence"/>
</dbReference>
<dbReference type="InterPro" id="IPR003448">
    <property type="entry name" value="Mopterin_biosynth_MoaE"/>
</dbReference>
<comment type="catalytic activity">
    <reaction evidence="12">
        <text>2 [molybdopterin-synthase sulfur-carrier protein]-C-terminal-Gly-aminoethanethioate + cyclic pyranopterin phosphate + H2O = molybdopterin + 2 [molybdopterin-synthase sulfur-carrier protein]-C-terminal Gly-Gly + 2 H(+)</text>
        <dbReference type="Rhea" id="RHEA:26333"/>
        <dbReference type="Rhea" id="RHEA-COMP:12202"/>
        <dbReference type="Rhea" id="RHEA-COMP:19907"/>
        <dbReference type="ChEBI" id="CHEBI:15377"/>
        <dbReference type="ChEBI" id="CHEBI:15378"/>
        <dbReference type="ChEBI" id="CHEBI:58698"/>
        <dbReference type="ChEBI" id="CHEBI:59648"/>
        <dbReference type="ChEBI" id="CHEBI:90778"/>
        <dbReference type="ChEBI" id="CHEBI:232372"/>
        <dbReference type="EC" id="2.8.1.12"/>
    </reaction>
</comment>
<dbReference type="Gene3D" id="3.90.1170.40">
    <property type="entry name" value="Molybdopterin biosynthesis MoaE subunit"/>
    <property type="match status" value="1"/>
</dbReference>
<gene>
    <name evidence="14" type="ORF">C0Z20_30070</name>
</gene>
<keyword evidence="6" id="KW-0501">Molybdenum cofactor biosynthesis</keyword>
<evidence type="ECO:0000256" key="12">
    <source>
        <dbReference type="ARBA" id="ARBA00049878"/>
    </source>
</evidence>
<dbReference type="GO" id="GO:0030366">
    <property type="term" value="F:molybdopterin synthase activity"/>
    <property type="evidence" value="ECO:0007669"/>
    <property type="project" value="UniProtKB-EC"/>
</dbReference>
<dbReference type="UniPathway" id="UPA00344"/>
<dbReference type="GO" id="GO:0006777">
    <property type="term" value="P:Mo-molybdopterin cofactor biosynthetic process"/>
    <property type="evidence" value="ECO:0007669"/>
    <property type="project" value="UniProtKB-KW"/>
</dbReference>
<dbReference type="OrthoDB" id="9803224at2"/>
<dbReference type="STRING" id="863227.GCA_000373005_04176"/>